<evidence type="ECO:0000256" key="6">
    <source>
        <dbReference type="ARBA" id="ARBA00022942"/>
    </source>
</evidence>
<dbReference type="SUPFAM" id="SSF56235">
    <property type="entry name" value="N-terminal nucleophile aminohydrolases (Ntn hydrolases)"/>
    <property type="match status" value="1"/>
</dbReference>
<reference evidence="12" key="1">
    <citation type="submission" date="2022-01" db="EMBL/GenBank/DDBJ databases">
        <authorList>
            <person name="King R."/>
        </authorList>
    </citation>
    <scope>NUCLEOTIDE SEQUENCE</scope>
</reference>
<sequence length="273" mass="30601">MQNNFGLLDEERGFSFRNCKRNESLISSGYKQPNITKTGTTICGVIYKDGVVLGCDTRTTRGRIVWEKCCEKIYKIQEHIYVAGAGTAADMDAMVKLMRANSEFHRLNTNRQIIPVSYLRTITSRMFFQYSGAISCHFIIGGYDNKGPHIFIVHKEGFTMSLPYATMGSGGYIAMSIFESKWKPDMEENEAKELVADAITGGIMNDLGSGSNVDLCIIKKNCSEKIYAYRKVGITGARIFDYSMKHGTTAVDLKAIKNIDVDIIEEKIEKMNI</sequence>
<evidence type="ECO:0000256" key="4">
    <source>
        <dbReference type="ARBA" id="ARBA00022698"/>
    </source>
</evidence>
<evidence type="ECO:0000313" key="12">
    <source>
        <dbReference type="EMBL" id="CAG9799017.1"/>
    </source>
</evidence>
<evidence type="ECO:0000256" key="2">
    <source>
        <dbReference type="ARBA" id="ARBA00022490"/>
    </source>
</evidence>
<dbReference type="EMBL" id="OU895877">
    <property type="protein sequence ID" value="CAG9799017.1"/>
    <property type="molecule type" value="Genomic_DNA"/>
</dbReference>
<reference evidence="12" key="2">
    <citation type="submission" date="2022-10" db="EMBL/GenBank/DDBJ databases">
        <authorList>
            <consortium name="ENA_rothamsted_submissions"/>
            <consortium name="culmorum"/>
            <person name="King R."/>
        </authorList>
    </citation>
    <scope>NUCLEOTIDE SEQUENCE</scope>
</reference>
<dbReference type="PROSITE" id="PS51476">
    <property type="entry name" value="PROTEASOME_BETA_2"/>
    <property type="match status" value="1"/>
</dbReference>
<comment type="function">
    <text evidence="8">Non-catalytic component of the proteasome, a multicatalytic proteinase complex which is characterized by its ability to cleave peptides with Arg, Phe, Tyr, Leu, and Glu adjacent to the leaving group at neutral or slightly basic pH. The proteasome has an ATP-dependent proteolytic activity.</text>
</comment>
<dbReference type="PANTHER" id="PTHR32194">
    <property type="entry name" value="METALLOPROTEASE TLDD"/>
    <property type="match status" value="1"/>
</dbReference>
<organism evidence="12 13">
    <name type="scientific">Chironomus riparius</name>
    <dbReference type="NCBI Taxonomy" id="315576"/>
    <lineage>
        <taxon>Eukaryota</taxon>
        <taxon>Metazoa</taxon>
        <taxon>Ecdysozoa</taxon>
        <taxon>Arthropoda</taxon>
        <taxon>Hexapoda</taxon>
        <taxon>Insecta</taxon>
        <taxon>Pterygota</taxon>
        <taxon>Neoptera</taxon>
        <taxon>Endopterygota</taxon>
        <taxon>Diptera</taxon>
        <taxon>Nematocera</taxon>
        <taxon>Chironomoidea</taxon>
        <taxon>Chironomidae</taxon>
        <taxon>Chironominae</taxon>
        <taxon>Chironomus</taxon>
    </lineage>
</organism>
<evidence type="ECO:0000256" key="7">
    <source>
        <dbReference type="ARBA" id="ARBA00023242"/>
    </source>
</evidence>
<dbReference type="InterPro" id="IPR029055">
    <property type="entry name" value="Ntn_hydrolases_N"/>
</dbReference>
<name>A0A9N9RJ29_9DIPT</name>
<keyword evidence="3" id="KW-0645">Protease</keyword>
<evidence type="ECO:0000256" key="3">
    <source>
        <dbReference type="ARBA" id="ARBA00022670"/>
    </source>
</evidence>
<evidence type="ECO:0000256" key="11">
    <source>
        <dbReference type="RuleBase" id="RU004203"/>
    </source>
</evidence>
<dbReference type="PROSITE" id="PS00854">
    <property type="entry name" value="PROTEASOME_BETA_1"/>
    <property type="match status" value="1"/>
</dbReference>
<keyword evidence="2 11" id="KW-0963">Cytoplasm</keyword>
<dbReference type="GO" id="GO:0005839">
    <property type="term" value="C:proteasome core complex"/>
    <property type="evidence" value="ECO:0007669"/>
    <property type="project" value="InterPro"/>
</dbReference>
<dbReference type="InterPro" id="IPR016050">
    <property type="entry name" value="Proteasome_bsu_CS"/>
</dbReference>
<evidence type="ECO:0000256" key="9">
    <source>
        <dbReference type="ARBA" id="ARBA00026071"/>
    </source>
</evidence>
<evidence type="ECO:0000256" key="1">
    <source>
        <dbReference type="ARBA" id="ARBA00001198"/>
    </source>
</evidence>
<dbReference type="InterPro" id="IPR001353">
    <property type="entry name" value="Proteasome_sua/b"/>
</dbReference>
<evidence type="ECO:0000256" key="5">
    <source>
        <dbReference type="ARBA" id="ARBA00022801"/>
    </source>
</evidence>
<comment type="catalytic activity">
    <reaction evidence="1">
        <text>Cleavage of peptide bonds with very broad specificity.</text>
        <dbReference type="EC" id="3.4.25.1"/>
    </reaction>
</comment>
<keyword evidence="6 11" id="KW-0647">Proteasome</keyword>
<keyword evidence="7 11" id="KW-0539">Nucleus</keyword>
<evidence type="ECO:0000313" key="13">
    <source>
        <dbReference type="Proteomes" id="UP001153620"/>
    </source>
</evidence>
<comment type="function">
    <text evidence="11">Component of the proteasome, a multicatalytic proteinase complex which is characterized by its ability to cleave peptides with Arg, Phe, Tyr, Leu, and Glu adjacent to the leaving group at neutral or slightly basic pH. The proteasome has an ATP-dependent proteolytic activity.</text>
</comment>
<keyword evidence="13" id="KW-1185">Reference proteome</keyword>
<comment type="subunit">
    <text evidence="9">The 26S proteasome consists of a 20S proteasome core and two 19S regulatory subunits. The 20S proteasome core is composed of 28 subunits that are arranged in four stacked rings, resulting in a barrel-shaped structure. The two end rings are each formed by seven alpha subunits, and the two central rings are each formed by seven beta subunits. The catalytic chamber with the active sites is on the inside of the barrel.</text>
</comment>
<comment type="similarity">
    <text evidence="11">Belongs to the peptidase T1B family.</text>
</comment>
<protein>
    <recommendedName>
        <fullName evidence="11">Proteasome subunit beta</fullName>
    </recommendedName>
</protein>
<dbReference type="AlphaFoldDB" id="A0A9N9RJ29"/>
<accession>A0A9N9RJ29</accession>
<dbReference type="Gene3D" id="3.60.20.10">
    <property type="entry name" value="Glutamine Phosphoribosylpyrophosphate, subunit 1, domain 1"/>
    <property type="match status" value="1"/>
</dbReference>
<dbReference type="Proteomes" id="UP001153620">
    <property type="component" value="Chromosome 1"/>
</dbReference>
<dbReference type="PANTHER" id="PTHR32194:SF4">
    <property type="entry name" value="PROTEASOME SUBUNIT BETA TYPE-7"/>
    <property type="match status" value="1"/>
</dbReference>
<dbReference type="GO" id="GO:0004298">
    <property type="term" value="F:threonine-type endopeptidase activity"/>
    <property type="evidence" value="ECO:0007669"/>
    <property type="project" value="UniProtKB-KW"/>
</dbReference>
<feature type="active site" description="Nucleophile" evidence="10">
    <location>
        <position position="40"/>
    </location>
</feature>
<dbReference type="GO" id="GO:0005737">
    <property type="term" value="C:cytoplasm"/>
    <property type="evidence" value="ECO:0007669"/>
    <property type="project" value="UniProtKB-SubCell"/>
</dbReference>
<gene>
    <name evidence="12" type="ORF">CHIRRI_LOCUS1992</name>
</gene>
<dbReference type="OrthoDB" id="429533at2759"/>
<dbReference type="GO" id="GO:0051603">
    <property type="term" value="P:proteolysis involved in protein catabolic process"/>
    <property type="evidence" value="ECO:0007669"/>
    <property type="project" value="InterPro"/>
</dbReference>
<dbReference type="GO" id="GO:0005634">
    <property type="term" value="C:nucleus"/>
    <property type="evidence" value="ECO:0007669"/>
    <property type="project" value="UniProtKB-SubCell"/>
</dbReference>
<comment type="subunit">
    <text evidence="11">Component of the proteasome complex.</text>
</comment>
<comment type="subcellular location">
    <subcellularLocation>
        <location evidence="11">Cytoplasm</location>
    </subcellularLocation>
    <subcellularLocation>
        <location evidence="11">Nucleus</location>
    </subcellularLocation>
</comment>
<dbReference type="Pfam" id="PF00227">
    <property type="entry name" value="Proteasome"/>
    <property type="match status" value="1"/>
</dbReference>
<evidence type="ECO:0000256" key="10">
    <source>
        <dbReference type="PIRSR" id="PIRSR600243-1"/>
    </source>
</evidence>
<evidence type="ECO:0000256" key="8">
    <source>
        <dbReference type="ARBA" id="ARBA00024953"/>
    </source>
</evidence>
<proteinExistence type="inferred from homology"/>
<dbReference type="PRINTS" id="PR00141">
    <property type="entry name" value="PROTEASOME"/>
</dbReference>
<dbReference type="InterPro" id="IPR000243">
    <property type="entry name" value="Pept_T1A_subB"/>
</dbReference>
<keyword evidence="5" id="KW-0378">Hydrolase</keyword>
<dbReference type="InterPro" id="IPR023333">
    <property type="entry name" value="Proteasome_suB-type"/>
</dbReference>
<keyword evidence="4" id="KW-0888">Threonine protease</keyword>